<evidence type="ECO:0000313" key="3">
    <source>
        <dbReference type="Proteomes" id="UP001597119"/>
    </source>
</evidence>
<protein>
    <submittedName>
        <fullName evidence="2">Transcription initiation factor IIB family protein</fullName>
    </submittedName>
</protein>
<dbReference type="InterPro" id="IPR001849">
    <property type="entry name" value="PH_domain"/>
</dbReference>
<dbReference type="Gene3D" id="1.10.472.10">
    <property type="entry name" value="Cyclin-like"/>
    <property type="match status" value="1"/>
</dbReference>
<name>A0ABD6CG92_9EURY</name>
<reference evidence="2 3" key="1">
    <citation type="journal article" date="2019" name="Int. J. Syst. Evol. Microbiol.">
        <title>The Global Catalogue of Microorganisms (GCM) 10K type strain sequencing project: providing services to taxonomists for standard genome sequencing and annotation.</title>
        <authorList>
            <consortium name="The Broad Institute Genomics Platform"/>
            <consortium name="The Broad Institute Genome Sequencing Center for Infectious Disease"/>
            <person name="Wu L."/>
            <person name="Ma J."/>
        </authorList>
    </citation>
    <scope>NUCLEOTIDE SEQUENCE [LARGE SCALE GENOMIC DNA]</scope>
    <source>
        <strain evidence="2 3">CGMCC 1.12125</strain>
    </source>
</reference>
<comment type="caution">
    <text evidence="2">The sequence shown here is derived from an EMBL/GenBank/DDBJ whole genome shotgun (WGS) entry which is preliminary data.</text>
</comment>
<dbReference type="RefSeq" id="WP_247378484.1">
    <property type="nucleotide sequence ID" value="NZ_JALLGV010000005.1"/>
</dbReference>
<dbReference type="EMBL" id="JBHUDJ010000014">
    <property type="protein sequence ID" value="MFD1588828.1"/>
    <property type="molecule type" value="Genomic_DNA"/>
</dbReference>
<organism evidence="2 3">
    <name type="scientific">Halorientalis brevis</name>
    <dbReference type="NCBI Taxonomy" id="1126241"/>
    <lineage>
        <taxon>Archaea</taxon>
        <taxon>Methanobacteriati</taxon>
        <taxon>Methanobacteriota</taxon>
        <taxon>Stenosarchaea group</taxon>
        <taxon>Halobacteria</taxon>
        <taxon>Halobacteriales</taxon>
        <taxon>Haloarculaceae</taxon>
        <taxon>Halorientalis</taxon>
    </lineage>
</organism>
<dbReference type="SUPFAM" id="SSF47954">
    <property type="entry name" value="Cyclin-like"/>
    <property type="match status" value="1"/>
</dbReference>
<sequence>MYRASDEVENEQWLADINEVADRLDLAEEARSRAADLFLSTVPETDRSKRASLAASVYVGALIAGDRRSQGDVADAAGVSRLSVQQRWKDLIEQAGLDAPDW</sequence>
<feature type="domain" description="PH" evidence="1">
    <location>
        <begin position="1"/>
        <end position="22"/>
    </location>
</feature>
<dbReference type="Proteomes" id="UP001597119">
    <property type="component" value="Unassembled WGS sequence"/>
</dbReference>
<dbReference type="InterPro" id="IPR013150">
    <property type="entry name" value="TFIIB_cyclin"/>
</dbReference>
<accession>A0ABD6CG92</accession>
<keyword evidence="3" id="KW-1185">Reference proteome</keyword>
<dbReference type="AlphaFoldDB" id="A0ABD6CG92"/>
<dbReference type="PROSITE" id="PS50003">
    <property type="entry name" value="PH_DOMAIN"/>
    <property type="match status" value="1"/>
</dbReference>
<evidence type="ECO:0000313" key="2">
    <source>
        <dbReference type="EMBL" id="MFD1588828.1"/>
    </source>
</evidence>
<gene>
    <name evidence="2" type="ORF">ACFR9U_17760</name>
</gene>
<evidence type="ECO:0000259" key="1">
    <source>
        <dbReference type="PROSITE" id="PS50003"/>
    </source>
</evidence>
<dbReference type="Pfam" id="PF00382">
    <property type="entry name" value="TFIIB"/>
    <property type="match status" value="1"/>
</dbReference>
<proteinExistence type="predicted"/>
<dbReference type="InterPro" id="IPR036915">
    <property type="entry name" value="Cyclin-like_sf"/>
</dbReference>